<evidence type="ECO:0000313" key="8">
    <source>
        <dbReference type="Proteomes" id="UP000236161"/>
    </source>
</evidence>
<accession>A0A2I0AV23</accession>
<dbReference type="Pfam" id="PF12171">
    <property type="entry name" value="zf-C2H2_jaz"/>
    <property type="match status" value="1"/>
</dbReference>
<dbReference type="AlphaFoldDB" id="A0A2I0AV23"/>
<feature type="region of interest" description="Disordered" evidence="5">
    <location>
        <begin position="1"/>
        <end position="91"/>
    </location>
</feature>
<feature type="domain" description="C2H2-type" evidence="6">
    <location>
        <begin position="90"/>
        <end position="118"/>
    </location>
</feature>
<evidence type="ECO:0000313" key="7">
    <source>
        <dbReference type="EMBL" id="PKA59397.1"/>
    </source>
</evidence>
<keyword evidence="2 4" id="KW-0863">Zinc-finger</keyword>
<dbReference type="PROSITE" id="PS50157">
    <property type="entry name" value="ZINC_FINGER_C2H2_2"/>
    <property type="match status" value="1"/>
</dbReference>
<dbReference type="EMBL" id="KZ451949">
    <property type="protein sequence ID" value="PKA59397.1"/>
    <property type="molecule type" value="Genomic_DNA"/>
</dbReference>
<feature type="compositionally biased region" description="Acidic residues" evidence="5">
    <location>
        <begin position="1"/>
        <end position="20"/>
    </location>
</feature>
<dbReference type="InterPro" id="IPR013087">
    <property type="entry name" value="Znf_C2H2_type"/>
</dbReference>
<evidence type="ECO:0000256" key="4">
    <source>
        <dbReference type="PROSITE-ProRule" id="PRU00042"/>
    </source>
</evidence>
<evidence type="ECO:0000256" key="3">
    <source>
        <dbReference type="ARBA" id="ARBA00022833"/>
    </source>
</evidence>
<gene>
    <name evidence="7" type="primary">HDT2</name>
    <name evidence="7" type="ORF">AXF42_Ash019551</name>
</gene>
<reference evidence="7 8" key="1">
    <citation type="journal article" date="2017" name="Nature">
        <title>The Apostasia genome and the evolution of orchids.</title>
        <authorList>
            <person name="Zhang G.Q."/>
            <person name="Liu K.W."/>
            <person name="Li Z."/>
            <person name="Lohaus R."/>
            <person name="Hsiao Y.Y."/>
            <person name="Niu S.C."/>
            <person name="Wang J.Y."/>
            <person name="Lin Y.C."/>
            <person name="Xu Q."/>
            <person name="Chen L.J."/>
            <person name="Yoshida K."/>
            <person name="Fujiwara S."/>
            <person name="Wang Z.W."/>
            <person name="Zhang Y.Q."/>
            <person name="Mitsuda N."/>
            <person name="Wang M."/>
            <person name="Liu G.H."/>
            <person name="Pecoraro L."/>
            <person name="Huang H.X."/>
            <person name="Xiao X.J."/>
            <person name="Lin M."/>
            <person name="Wu X.Y."/>
            <person name="Wu W.L."/>
            <person name="Chen Y.Y."/>
            <person name="Chang S.B."/>
            <person name="Sakamoto S."/>
            <person name="Ohme-Takagi M."/>
            <person name="Yagi M."/>
            <person name="Zeng S.J."/>
            <person name="Shen C.Y."/>
            <person name="Yeh C.M."/>
            <person name="Luo Y.B."/>
            <person name="Tsai W.C."/>
            <person name="Van de Peer Y."/>
            <person name="Liu Z.J."/>
        </authorList>
    </citation>
    <scope>NUCLEOTIDE SEQUENCE [LARGE SCALE GENOMIC DNA]</scope>
    <source>
        <strain evidence="8">cv. Shenzhen</strain>
        <tissue evidence="7">Stem</tissue>
    </source>
</reference>
<sequence>MVETSGDSDEEDENDSSEEETPPKNSETAKKRKVDSTSKASVPDKKAKVITPVGIVRTGGDGKKAVHTATPHPAKQVGKQRQTPKSGGSVTCKSCSRTFNSDNALQAHTKAKHGAAAK</sequence>
<dbReference type="PROSITE" id="PS00028">
    <property type="entry name" value="ZINC_FINGER_C2H2_1"/>
    <property type="match status" value="1"/>
</dbReference>
<protein>
    <submittedName>
        <fullName evidence="7">Histone deacetylase HDT2</fullName>
    </submittedName>
</protein>
<dbReference type="OrthoDB" id="2019803at2759"/>
<keyword evidence="3" id="KW-0862">Zinc</keyword>
<evidence type="ECO:0000256" key="2">
    <source>
        <dbReference type="ARBA" id="ARBA00022771"/>
    </source>
</evidence>
<keyword evidence="8" id="KW-1185">Reference proteome</keyword>
<dbReference type="Proteomes" id="UP000236161">
    <property type="component" value="Unassembled WGS sequence"/>
</dbReference>
<evidence type="ECO:0000256" key="5">
    <source>
        <dbReference type="SAM" id="MobiDB-lite"/>
    </source>
</evidence>
<organism evidence="7 8">
    <name type="scientific">Apostasia shenzhenica</name>
    <dbReference type="NCBI Taxonomy" id="1088818"/>
    <lineage>
        <taxon>Eukaryota</taxon>
        <taxon>Viridiplantae</taxon>
        <taxon>Streptophyta</taxon>
        <taxon>Embryophyta</taxon>
        <taxon>Tracheophyta</taxon>
        <taxon>Spermatophyta</taxon>
        <taxon>Magnoliopsida</taxon>
        <taxon>Liliopsida</taxon>
        <taxon>Asparagales</taxon>
        <taxon>Orchidaceae</taxon>
        <taxon>Apostasioideae</taxon>
        <taxon>Apostasia</taxon>
    </lineage>
</organism>
<keyword evidence="1" id="KW-0479">Metal-binding</keyword>
<evidence type="ECO:0000259" key="6">
    <source>
        <dbReference type="PROSITE" id="PS50157"/>
    </source>
</evidence>
<proteinExistence type="predicted"/>
<name>A0A2I0AV23_9ASPA</name>
<dbReference type="InterPro" id="IPR022755">
    <property type="entry name" value="Znf_C2H2_jaz"/>
</dbReference>
<evidence type="ECO:0000256" key="1">
    <source>
        <dbReference type="ARBA" id="ARBA00022723"/>
    </source>
</evidence>
<feature type="compositionally biased region" description="Polar residues" evidence="5">
    <location>
        <begin position="79"/>
        <end position="91"/>
    </location>
</feature>
<dbReference type="GO" id="GO:0008270">
    <property type="term" value="F:zinc ion binding"/>
    <property type="evidence" value="ECO:0007669"/>
    <property type="project" value="UniProtKB-KW"/>
</dbReference>
<dbReference type="STRING" id="1088818.A0A2I0AV23"/>